<evidence type="ECO:0000256" key="1">
    <source>
        <dbReference type="ARBA" id="ARBA00022801"/>
    </source>
</evidence>
<dbReference type="Pfam" id="PF04371">
    <property type="entry name" value="PAD_porph"/>
    <property type="match status" value="1"/>
</dbReference>
<comment type="caution">
    <text evidence="2">The sequence shown here is derived from an EMBL/GenBank/DDBJ whole genome shotgun (WGS) entry which is preliminary data.</text>
</comment>
<reference evidence="2" key="1">
    <citation type="submission" date="2022-11" db="EMBL/GenBank/DDBJ databases">
        <authorList>
            <person name="Petersen C."/>
        </authorList>
    </citation>
    <scope>NUCLEOTIDE SEQUENCE</scope>
    <source>
        <strain evidence="2">IBT 34128</strain>
    </source>
</reference>
<dbReference type="PANTHER" id="PTHR31377:SF0">
    <property type="entry name" value="AGMATINE DEIMINASE-RELATED"/>
    <property type="match status" value="1"/>
</dbReference>
<reference evidence="2" key="2">
    <citation type="journal article" date="2023" name="IMA Fungus">
        <title>Comparative genomic study of the Penicillium genus elucidates a diverse pangenome and 15 lateral gene transfer events.</title>
        <authorList>
            <person name="Petersen C."/>
            <person name="Sorensen T."/>
            <person name="Nielsen M.R."/>
            <person name="Sondergaard T.E."/>
            <person name="Sorensen J.L."/>
            <person name="Fitzpatrick D.A."/>
            <person name="Frisvad J.C."/>
            <person name="Nielsen K.L."/>
        </authorList>
    </citation>
    <scope>NUCLEOTIDE SEQUENCE</scope>
    <source>
        <strain evidence="2">IBT 34128</strain>
    </source>
</reference>
<dbReference type="InterPro" id="IPR007466">
    <property type="entry name" value="Peptidyl-Arg-deiminase_porph"/>
</dbReference>
<dbReference type="AlphaFoldDB" id="A0A9W9FAF4"/>
<dbReference type="Gene3D" id="3.75.10.10">
    <property type="entry name" value="L-arginine/glycine Amidinotransferase, Chain A"/>
    <property type="match status" value="1"/>
</dbReference>
<dbReference type="GO" id="GO:0004668">
    <property type="term" value="F:protein-arginine deiminase activity"/>
    <property type="evidence" value="ECO:0007669"/>
    <property type="project" value="InterPro"/>
</dbReference>
<evidence type="ECO:0000313" key="3">
    <source>
        <dbReference type="Proteomes" id="UP001141434"/>
    </source>
</evidence>
<dbReference type="SUPFAM" id="SSF55909">
    <property type="entry name" value="Pentein"/>
    <property type="match status" value="1"/>
</dbReference>
<sequence>MDFLNKFQKLLLSFSFTSTSWLSSTTKEEPGFPSRWSLPPNQHDAFCRELVQLAAAIADFEPVRMHVRPEDMELAQSLIKANVKDASNITLIPSPVNHPWVRDTGPVYVRDPTLPSRRVAVNFRFNEWGNKAPENDGICWGQQWPLMDEKTLQENENWARWVIAHDREPEPVTRIDALIRAEGGGGVHDGDGTLIISESCIVDEARNPGMAKAEIEVELKRLLGIEKVLWFPGRKNIDITDSHMDAEARFVRPGVVVHSKPHDMGPTEWKELSAEIREILDRATDAKGRRLEIHILEEPDPAHMVNADDEKPAISYVNFYFVNGGLVIPQFGDEERDQKALRLLQQLLPERTVKQVRVNAIPLTGGVLHCVTQQVPAME</sequence>
<gene>
    <name evidence="2" type="ORF">NUU61_005831</name>
</gene>
<dbReference type="OrthoDB" id="544103at2759"/>
<proteinExistence type="predicted"/>
<keyword evidence="3" id="KW-1185">Reference proteome</keyword>
<name>A0A9W9FAF4_9EURO</name>
<evidence type="ECO:0000313" key="2">
    <source>
        <dbReference type="EMBL" id="KAJ5096475.1"/>
    </source>
</evidence>
<dbReference type="EMBL" id="JAPMSZ010000007">
    <property type="protein sequence ID" value="KAJ5096475.1"/>
    <property type="molecule type" value="Genomic_DNA"/>
</dbReference>
<organism evidence="2 3">
    <name type="scientific">Penicillium alfredii</name>
    <dbReference type="NCBI Taxonomy" id="1506179"/>
    <lineage>
        <taxon>Eukaryota</taxon>
        <taxon>Fungi</taxon>
        <taxon>Dikarya</taxon>
        <taxon>Ascomycota</taxon>
        <taxon>Pezizomycotina</taxon>
        <taxon>Eurotiomycetes</taxon>
        <taxon>Eurotiomycetidae</taxon>
        <taxon>Eurotiales</taxon>
        <taxon>Aspergillaceae</taxon>
        <taxon>Penicillium</taxon>
    </lineage>
</organism>
<dbReference type="GO" id="GO:0047632">
    <property type="term" value="F:agmatine deiminase activity"/>
    <property type="evidence" value="ECO:0007669"/>
    <property type="project" value="TreeGrafter"/>
</dbReference>
<dbReference type="Proteomes" id="UP001141434">
    <property type="component" value="Unassembled WGS sequence"/>
</dbReference>
<protein>
    <submittedName>
        <fullName evidence="2">Uncharacterized protein</fullName>
    </submittedName>
</protein>
<dbReference type="GeneID" id="81395581"/>
<dbReference type="GO" id="GO:0009446">
    <property type="term" value="P:putrescine biosynthetic process"/>
    <property type="evidence" value="ECO:0007669"/>
    <property type="project" value="InterPro"/>
</dbReference>
<dbReference type="RefSeq" id="XP_056512026.1">
    <property type="nucleotide sequence ID" value="XM_056656413.1"/>
</dbReference>
<keyword evidence="1" id="KW-0378">Hydrolase</keyword>
<dbReference type="PANTHER" id="PTHR31377">
    <property type="entry name" value="AGMATINE DEIMINASE-RELATED"/>
    <property type="match status" value="1"/>
</dbReference>
<accession>A0A9W9FAF4</accession>